<protein>
    <submittedName>
        <fullName evidence="1">Uncharacterized protein</fullName>
    </submittedName>
</protein>
<gene>
    <name evidence="1" type="ORF">SMAX5B_016616</name>
</gene>
<dbReference type="AlphaFoldDB" id="A0A2U9BXU4"/>
<keyword evidence="2" id="KW-1185">Reference proteome</keyword>
<feature type="non-terminal residue" evidence="1">
    <location>
        <position position="1"/>
    </location>
</feature>
<name>A0A2U9BXU4_SCOMX</name>
<reference evidence="1 2" key="1">
    <citation type="submission" date="2017-12" db="EMBL/GenBank/DDBJ databases">
        <title>Integrating genomic resources of turbot (Scophthalmus maximus) in depth evaluation of genetic and physical mapping variation across individuals.</title>
        <authorList>
            <person name="Martinez P."/>
        </authorList>
    </citation>
    <scope>NUCLEOTIDE SEQUENCE [LARGE SCALE GENOMIC DNA]</scope>
</reference>
<evidence type="ECO:0000313" key="2">
    <source>
        <dbReference type="Proteomes" id="UP000246464"/>
    </source>
</evidence>
<proteinExistence type="predicted"/>
<dbReference type="Proteomes" id="UP000246464">
    <property type="component" value="Chromosome 11"/>
</dbReference>
<dbReference type="EMBL" id="CP026253">
    <property type="protein sequence ID" value="AWP09137.1"/>
    <property type="molecule type" value="Genomic_DNA"/>
</dbReference>
<evidence type="ECO:0000313" key="1">
    <source>
        <dbReference type="EMBL" id="AWP09137.1"/>
    </source>
</evidence>
<accession>A0A2U9BXU4</accession>
<organism evidence="1 2">
    <name type="scientific">Scophthalmus maximus</name>
    <name type="common">Turbot</name>
    <name type="synonym">Psetta maxima</name>
    <dbReference type="NCBI Taxonomy" id="52904"/>
    <lineage>
        <taxon>Eukaryota</taxon>
        <taxon>Metazoa</taxon>
        <taxon>Chordata</taxon>
        <taxon>Craniata</taxon>
        <taxon>Vertebrata</taxon>
        <taxon>Euteleostomi</taxon>
        <taxon>Actinopterygii</taxon>
        <taxon>Neopterygii</taxon>
        <taxon>Teleostei</taxon>
        <taxon>Neoteleostei</taxon>
        <taxon>Acanthomorphata</taxon>
        <taxon>Carangaria</taxon>
        <taxon>Pleuronectiformes</taxon>
        <taxon>Pleuronectoidei</taxon>
        <taxon>Scophthalmidae</taxon>
        <taxon>Scophthalmus</taxon>
    </lineage>
</organism>
<sequence>PACPTLEQIWKMQRDVHWVMKTLNGESCVIFVDPLLFVTRLGLGDKQFESESSLLSRVRQLEVAAPPPPSTGLSDQFSTLPLAPQERRVSLRH</sequence>